<dbReference type="PANTHER" id="PTHR27009">
    <property type="entry name" value="RUST RESISTANCE KINASE LR10-RELATED"/>
    <property type="match status" value="1"/>
</dbReference>
<keyword evidence="3" id="KW-0812">Transmembrane</keyword>
<dbReference type="GO" id="GO:0005524">
    <property type="term" value="F:ATP binding"/>
    <property type="evidence" value="ECO:0007669"/>
    <property type="project" value="UniProtKB-UniRule"/>
</dbReference>
<protein>
    <submittedName>
        <fullName evidence="10">Receptor-like protein kinase</fullName>
    </submittedName>
</protein>
<keyword evidence="4" id="KW-0732">Signal</keyword>
<evidence type="ECO:0000313" key="10">
    <source>
        <dbReference type="EMBL" id="PNY12641.1"/>
    </source>
</evidence>
<keyword evidence="8" id="KW-0067">ATP-binding</keyword>
<evidence type="ECO:0000313" key="11">
    <source>
        <dbReference type="Proteomes" id="UP000236291"/>
    </source>
</evidence>
<evidence type="ECO:0000256" key="6">
    <source>
        <dbReference type="ARBA" id="ARBA00023136"/>
    </source>
</evidence>
<keyword evidence="2" id="KW-0723">Serine/threonine-protein kinase</keyword>
<dbReference type="GO" id="GO:0016020">
    <property type="term" value="C:membrane"/>
    <property type="evidence" value="ECO:0007669"/>
    <property type="project" value="UniProtKB-SubCell"/>
</dbReference>
<proteinExistence type="predicted"/>
<keyword evidence="6" id="KW-0472">Membrane</keyword>
<evidence type="ECO:0000256" key="2">
    <source>
        <dbReference type="ARBA" id="ARBA00022527"/>
    </source>
</evidence>
<evidence type="ECO:0000256" key="8">
    <source>
        <dbReference type="PROSITE-ProRule" id="PRU10141"/>
    </source>
</evidence>
<dbReference type="InterPro" id="IPR017441">
    <property type="entry name" value="Protein_kinase_ATP_BS"/>
</dbReference>
<gene>
    <name evidence="10" type="ORF">L195_g009275</name>
</gene>
<evidence type="ECO:0000259" key="9">
    <source>
        <dbReference type="PROSITE" id="PS50011"/>
    </source>
</evidence>
<keyword evidence="7" id="KW-0325">Glycoprotein</keyword>
<dbReference type="EMBL" id="ASHM01005433">
    <property type="protein sequence ID" value="PNY12641.1"/>
    <property type="molecule type" value="Genomic_DNA"/>
</dbReference>
<reference evidence="10 11" key="2">
    <citation type="journal article" date="2017" name="Front. Plant Sci.">
        <title>Gene Classification and Mining of Molecular Markers Useful in Red Clover (Trifolium pratense) Breeding.</title>
        <authorList>
            <person name="Istvanek J."/>
            <person name="Dluhosova J."/>
            <person name="Dluhos P."/>
            <person name="Patkova L."/>
            <person name="Nedelnik J."/>
            <person name="Repkova J."/>
        </authorList>
    </citation>
    <scope>NUCLEOTIDE SEQUENCE [LARGE SCALE GENOMIC DNA]</scope>
    <source>
        <strain evidence="11">cv. Tatra</strain>
        <tissue evidence="10">Young leaves</tissue>
    </source>
</reference>
<dbReference type="Proteomes" id="UP000236291">
    <property type="component" value="Unassembled WGS sequence"/>
</dbReference>
<dbReference type="PROSITE" id="PS00107">
    <property type="entry name" value="PROTEIN_KINASE_ATP"/>
    <property type="match status" value="1"/>
</dbReference>
<comment type="caution">
    <text evidence="10">The sequence shown here is derived from an EMBL/GenBank/DDBJ whole genome shotgun (WGS) entry which is preliminary data.</text>
</comment>
<dbReference type="InterPro" id="IPR001245">
    <property type="entry name" value="Ser-Thr/Tyr_kinase_cat_dom"/>
</dbReference>
<keyword evidence="10" id="KW-0418">Kinase</keyword>
<dbReference type="SUPFAM" id="SSF56112">
    <property type="entry name" value="Protein kinase-like (PK-like)"/>
    <property type="match status" value="1"/>
</dbReference>
<dbReference type="AlphaFoldDB" id="A0A2K3PBH3"/>
<name>A0A2K3PBH3_TRIPR</name>
<keyword evidence="10" id="KW-0808">Transferase</keyword>
<dbReference type="InterPro" id="IPR045874">
    <property type="entry name" value="LRK10/LRL21-25-like"/>
</dbReference>
<evidence type="ECO:0000256" key="3">
    <source>
        <dbReference type="ARBA" id="ARBA00022692"/>
    </source>
</evidence>
<reference evidence="10 11" key="1">
    <citation type="journal article" date="2014" name="Am. J. Bot.">
        <title>Genome assembly and annotation for red clover (Trifolium pratense; Fabaceae).</title>
        <authorList>
            <person name="Istvanek J."/>
            <person name="Jaros M."/>
            <person name="Krenek A."/>
            <person name="Repkova J."/>
        </authorList>
    </citation>
    <scope>NUCLEOTIDE SEQUENCE [LARGE SCALE GENOMIC DNA]</scope>
    <source>
        <strain evidence="11">cv. Tatra</strain>
        <tissue evidence="10">Young leaves</tissue>
    </source>
</reference>
<organism evidence="10 11">
    <name type="scientific">Trifolium pratense</name>
    <name type="common">Red clover</name>
    <dbReference type="NCBI Taxonomy" id="57577"/>
    <lineage>
        <taxon>Eukaryota</taxon>
        <taxon>Viridiplantae</taxon>
        <taxon>Streptophyta</taxon>
        <taxon>Embryophyta</taxon>
        <taxon>Tracheophyta</taxon>
        <taxon>Spermatophyta</taxon>
        <taxon>Magnoliopsida</taxon>
        <taxon>eudicotyledons</taxon>
        <taxon>Gunneridae</taxon>
        <taxon>Pentapetalae</taxon>
        <taxon>rosids</taxon>
        <taxon>fabids</taxon>
        <taxon>Fabales</taxon>
        <taxon>Fabaceae</taxon>
        <taxon>Papilionoideae</taxon>
        <taxon>50 kb inversion clade</taxon>
        <taxon>NPAAA clade</taxon>
        <taxon>Hologalegina</taxon>
        <taxon>IRL clade</taxon>
        <taxon>Trifolieae</taxon>
        <taxon>Trifolium</taxon>
    </lineage>
</organism>
<sequence length="295" mass="32591">MFQHVIYMNCSNPVRHNPVYADAASCIKSNSQSGHVYAIAGDLKVSNLQDDDCRVELVTAISFFHFNYSHPHWNIPIKKYSYNEIHKMLVGGFEGASCQDLCGKSDCYLSEITGTLQCDFLADHCITTLGFHVGCGPPSKLRMFVEGIIYGIARGLLHAIGVKIYDASNGISESQLGIDIGKIIGRHTSMYENIEDFLQGNSLMPIRYSYKEIKNMTRGFKDKLGEGGYGTVYKGKLRSGPLVAIKMLGKSKGIENGQDFISEVATIGRIHHTNVANVRDITCSGSWNCLFASRL</sequence>
<evidence type="ECO:0000256" key="1">
    <source>
        <dbReference type="ARBA" id="ARBA00004479"/>
    </source>
</evidence>
<dbReference type="Gene3D" id="3.30.200.20">
    <property type="entry name" value="Phosphorylase Kinase, domain 1"/>
    <property type="match status" value="1"/>
</dbReference>
<feature type="binding site" evidence="8">
    <location>
        <position position="246"/>
    </location>
    <ligand>
        <name>ATP</name>
        <dbReference type="ChEBI" id="CHEBI:30616"/>
    </ligand>
</feature>
<dbReference type="Pfam" id="PF07714">
    <property type="entry name" value="PK_Tyr_Ser-Thr"/>
    <property type="match status" value="1"/>
</dbReference>
<evidence type="ECO:0000256" key="7">
    <source>
        <dbReference type="ARBA" id="ARBA00023180"/>
    </source>
</evidence>
<dbReference type="PROSITE" id="PS50011">
    <property type="entry name" value="PROTEIN_KINASE_DOM"/>
    <property type="match status" value="1"/>
</dbReference>
<keyword evidence="5" id="KW-1133">Transmembrane helix</keyword>
<comment type="subcellular location">
    <subcellularLocation>
        <location evidence="1">Membrane</location>
        <topology evidence="1">Single-pass type I membrane protein</topology>
    </subcellularLocation>
</comment>
<feature type="domain" description="Protein kinase" evidence="9">
    <location>
        <begin position="218"/>
        <end position="295"/>
    </location>
</feature>
<dbReference type="InterPro" id="IPR000719">
    <property type="entry name" value="Prot_kinase_dom"/>
</dbReference>
<keyword evidence="10" id="KW-0675">Receptor</keyword>
<dbReference type="InterPro" id="IPR011009">
    <property type="entry name" value="Kinase-like_dom_sf"/>
</dbReference>
<keyword evidence="8" id="KW-0547">Nucleotide-binding</keyword>
<accession>A0A2K3PBH3</accession>
<dbReference type="ExpressionAtlas" id="A0A2K3PBH3">
    <property type="expression patterns" value="baseline"/>
</dbReference>
<evidence type="ECO:0000256" key="5">
    <source>
        <dbReference type="ARBA" id="ARBA00022989"/>
    </source>
</evidence>
<dbReference type="STRING" id="57577.A0A2K3PBH3"/>
<evidence type="ECO:0000256" key="4">
    <source>
        <dbReference type="ARBA" id="ARBA00022729"/>
    </source>
</evidence>
<dbReference type="GO" id="GO:0004674">
    <property type="term" value="F:protein serine/threonine kinase activity"/>
    <property type="evidence" value="ECO:0007669"/>
    <property type="project" value="UniProtKB-KW"/>
</dbReference>